<dbReference type="PROSITE" id="PS00893">
    <property type="entry name" value="NUDIX_BOX"/>
    <property type="match status" value="1"/>
</dbReference>
<feature type="domain" description="Nudix hydrolase" evidence="2">
    <location>
        <begin position="1"/>
        <end position="146"/>
    </location>
</feature>
<keyword evidence="1 3" id="KW-0378">Hydrolase</keyword>
<dbReference type="PANTHER" id="PTHR21340:SF7">
    <property type="entry name" value="NUDIX HYDROLASE DOMAIN-CONTAINING PROTEIN"/>
    <property type="match status" value="1"/>
</dbReference>
<dbReference type="Proteomes" id="UP000008633">
    <property type="component" value="Chromosome"/>
</dbReference>
<dbReference type="InterPro" id="IPR015797">
    <property type="entry name" value="NUDIX_hydrolase-like_dom_sf"/>
</dbReference>
<dbReference type="EMBL" id="CP002452">
    <property type="protein sequence ID" value="ADV46173.1"/>
    <property type="molecule type" value="Genomic_DNA"/>
</dbReference>
<dbReference type="Gene3D" id="3.90.79.10">
    <property type="entry name" value="Nucleoside Triphosphate Pyrophosphohydrolase"/>
    <property type="match status" value="1"/>
</dbReference>
<keyword evidence="4" id="KW-1185">Reference proteome</keyword>
<dbReference type="RefSeq" id="WP_013553867.1">
    <property type="nucleotide sequence ID" value="NC_014935.1"/>
</dbReference>
<dbReference type="OrthoDB" id="954553at2"/>
<dbReference type="InterPro" id="IPR020084">
    <property type="entry name" value="NUDIX_hydrolase_CS"/>
</dbReference>
<dbReference type="CDD" id="cd04662">
    <property type="entry name" value="NUDIX_Hydrolase"/>
    <property type="match status" value="1"/>
</dbReference>
<dbReference type="eggNOG" id="COG4119">
    <property type="taxonomic scope" value="Bacteria"/>
</dbReference>
<sequence length="150" mass="17134">MVQSAGILPYRKGKEGIEVYLVHMGGPYWRNKDRSWSIAKGIVEEAETSEQAARREFSEETGQRIEGPLEFLGEGRSGSKKLLIYTTEDPDLSTEIHSNTFTLEWPPHSGKEESFPEVDRAAWMPLERAREILVKSQLPFLDRLEEKLKG</sequence>
<dbReference type="PROSITE" id="PS51462">
    <property type="entry name" value="NUDIX"/>
    <property type="match status" value="1"/>
</dbReference>
<dbReference type="InterPro" id="IPR051325">
    <property type="entry name" value="Nudix_hydrolase_domain"/>
</dbReference>
<dbReference type="AlphaFoldDB" id="E6X329"/>
<evidence type="ECO:0000313" key="4">
    <source>
        <dbReference type="Proteomes" id="UP000008633"/>
    </source>
</evidence>
<dbReference type="SUPFAM" id="SSF55811">
    <property type="entry name" value="Nudix"/>
    <property type="match status" value="1"/>
</dbReference>
<dbReference type="GO" id="GO:0006754">
    <property type="term" value="P:ATP biosynthetic process"/>
    <property type="evidence" value="ECO:0007669"/>
    <property type="project" value="TreeGrafter"/>
</dbReference>
<dbReference type="Pfam" id="PF00293">
    <property type="entry name" value="NUDIX"/>
    <property type="match status" value="1"/>
</dbReference>
<dbReference type="InterPro" id="IPR000086">
    <property type="entry name" value="NUDIX_hydrolase_dom"/>
</dbReference>
<dbReference type="HOGENOM" id="CLU_118065_0_0_7"/>
<evidence type="ECO:0000259" key="2">
    <source>
        <dbReference type="PROSITE" id="PS51462"/>
    </source>
</evidence>
<dbReference type="GO" id="GO:0004081">
    <property type="term" value="F:bis(5'-nucleosyl)-tetraphosphatase (asymmetrical) activity"/>
    <property type="evidence" value="ECO:0007669"/>
    <property type="project" value="TreeGrafter"/>
</dbReference>
<name>E6X329_NITSE</name>
<protein>
    <submittedName>
        <fullName evidence="3">NUDIX hydrolase</fullName>
    </submittedName>
</protein>
<evidence type="ECO:0000313" key="3">
    <source>
        <dbReference type="EMBL" id="ADV46173.1"/>
    </source>
</evidence>
<dbReference type="KEGG" id="nsa:Nitsa_0913"/>
<accession>E6X329</accession>
<dbReference type="GO" id="GO:0006167">
    <property type="term" value="P:AMP biosynthetic process"/>
    <property type="evidence" value="ECO:0007669"/>
    <property type="project" value="TreeGrafter"/>
</dbReference>
<reference evidence="4" key="2">
    <citation type="submission" date="2011-01" db="EMBL/GenBank/DDBJ databases">
        <title>The complete genome of Nitratifractor salsuginis DSM 16511.</title>
        <authorList>
            <consortium name="US DOE Joint Genome Institute (JGI-PGF)"/>
            <person name="Lucas S."/>
            <person name="Copeland A."/>
            <person name="Lapidus A."/>
            <person name="Bruce D."/>
            <person name="Goodwin L."/>
            <person name="Pitluck S."/>
            <person name="Kyrpides N."/>
            <person name="Mavromatis K."/>
            <person name="Ivanova N."/>
            <person name="Mikhailova N."/>
            <person name="Zeytun A."/>
            <person name="Detter J.C."/>
            <person name="Tapia R."/>
            <person name="Han C."/>
            <person name="Land M."/>
            <person name="Hauser L."/>
            <person name="Markowitz V."/>
            <person name="Cheng J.-F."/>
            <person name="Hugenholtz P."/>
            <person name="Woyke T."/>
            <person name="Wu D."/>
            <person name="Tindall B."/>
            <person name="Schuetze A."/>
            <person name="Brambilla E."/>
            <person name="Klenk H.-P."/>
            <person name="Eisen J.A."/>
        </authorList>
    </citation>
    <scope>NUCLEOTIDE SEQUENCE [LARGE SCALE GENOMIC DNA]</scope>
    <source>
        <strain evidence="4">DSM 16511 / JCM 12458 / E9I37-1</strain>
    </source>
</reference>
<evidence type="ECO:0000256" key="1">
    <source>
        <dbReference type="ARBA" id="ARBA00022801"/>
    </source>
</evidence>
<organism evidence="3 4">
    <name type="scientific">Nitratifractor salsuginis (strain DSM 16511 / JCM 12458 / E9I37-1)</name>
    <dbReference type="NCBI Taxonomy" id="749222"/>
    <lineage>
        <taxon>Bacteria</taxon>
        <taxon>Pseudomonadati</taxon>
        <taxon>Campylobacterota</taxon>
        <taxon>Epsilonproteobacteria</taxon>
        <taxon>Campylobacterales</taxon>
        <taxon>Sulfurovaceae</taxon>
        <taxon>Nitratifractor</taxon>
    </lineage>
</organism>
<gene>
    <name evidence="3" type="ordered locus">Nitsa_0913</name>
</gene>
<proteinExistence type="predicted"/>
<reference evidence="3 4" key="1">
    <citation type="journal article" date="2011" name="Stand. Genomic Sci.">
        <title>Complete genome sequence of Nitratifractor salsuginis type strain (E9I37-1).</title>
        <authorList>
            <person name="Anderson I."/>
            <person name="Sikorski J."/>
            <person name="Zeytun A."/>
            <person name="Nolan M."/>
            <person name="Lapidus A."/>
            <person name="Lucas S."/>
            <person name="Hammon N."/>
            <person name="Deshpande S."/>
            <person name="Cheng J.F."/>
            <person name="Tapia R."/>
            <person name="Han C."/>
            <person name="Goodwin L."/>
            <person name="Pitluck S."/>
            <person name="Liolios K."/>
            <person name="Pagani I."/>
            <person name="Ivanova N."/>
            <person name="Huntemann M."/>
            <person name="Mavromatis K."/>
            <person name="Ovchinikova G."/>
            <person name="Pati A."/>
            <person name="Chen A."/>
            <person name="Palaniappan K."/>
            <person name="Land M."/>
            <person name="Hauser L."/>
            <person name="Brambilla E.M."/>
            <person name="Ngatchou-Djao O.D."/>
            <person name="Rohde M."/>
            <person name="Tindall B.J."/>
            <person name="Goker M."/>
            <person name="Detter J.C."/>
            <person name="Woyke T."/>
            <person name="Bristow J."/>
            <person name="Eisen J.A."/>
            <person name="Markowitz V."/>
            <person name="Hugenholtz P."/>
            <person name="Klenk H.P."/>
            <person name="Kyrpides N.C."/>
        </authorList>
    </citation>
    <scope>NUCLEOTIDE SEQUENCE [LARGE SCALE GENOMIC DNA]</scope>
    <source>
        <strain evidence="4">DSM 16511 / JCM 12458 / E9I37-1</strain>
    </source>
</reference>
<dbReference type="PANTHER" id="PTHR21340">
    <property type="entry name" value="DIADENOSINE 5,5-P1,P4-TETRAPHOSPHATE PYROPHOSPHOHYDROLASE MUTT"/>
    <property type="match status" value="1"/>
</dbReference>